<dbReference type="RefSeq" id="WP_182499742.1">
    <property type="nucleotide sequence ID" value="NZ_BMKM01000021.1"/>
</dbReference>
<reference evidence="2" key="2">
    <citation type="submission" date="2020-09" db="EMBL/GenBank/DDBJ databases">
        <authorList>
            <person name="Sun Q."/>
            <person name="Zhou Y."/>
        </authorList>
    </citation>
    <scope>NUCLEOTIDE SEQUENCE</scope>
    <source>
        <strain evidence="2">CGMCC 1.15966</strain>
    </source>
</reference>
<reference evidence="2" key="1">
    <citation type="journal article" date="2014" name="Int. J. Syst. Evol. Microbiol.">
        <title>Complete genome sequence of Corynebacterium casei LMG S-19264T (=DSM 44701T), isolated from a smear-ripened cheese.</title>
        <authorList>
            <consortium name="US DOE Joint Genome Institute (JGI-PGF)"/>
            <person name="Walter F."/>
            <person name="Albersmeier A."/>
            <person name="Kalinowski J."/>
            <person name="Ruckert C."/>
        </authorList>
    </citation>
    <scope>NUCLEOTIDE SEQUENCE</scope>
    <source>
        <strain evidence="2">CGMCC 1.15966</strain>
    </source>
</reference>
<keyword evidence="1" id="KW-0472">Membrane</keyword>
<organism evidence="2 3">
    <name type="scientific">Sphingobacterium cellulitidis</name>
    <dbReference type="NCBI Taxonomy" id="1768011"/>
    <lineage>
        <taxon>Bacteria</taxon>
        <taxon>Pseudomonadati</taxon>
        <taxon>Bacteroidota</taxon>
        <taxon>Sphingobacteriia</taxon>
        <taxon>Sphingobacteriales</taxon>
        <taxon>Sphingobacteriaceae</taxon>
        <taxon>Sphingobacterium</taxon>
    </lineage>
</organism>
<feature type="transmembrane region" description="Helical" evidence="1">
    <location>
        <begin position="21"/>
        <end position="41"/>
    </location>
</feature>
<dbReference type="AlphaFoldDB" id="A0A8H9KVA8"/>
<dbReference type="EMBL" id="BMKM01000021">
    <property type="protein sequence ID" value="GGE36163.1"/>
    <property type="molecule type" value="Genomic_DNA"/>
</dbReference>
<protein>
    <recommendedName>
        <fullName evidence="4">FUSC family protein</fullName>
    </recommendedName>
</protein>
<keyword evidence="1" id="KW-0812">Transmembrane</keyword>
<dbReference type="Proteomes" id="UP000614460">
    <property type="component" value="Unassembled WGS sequence"/>
</dbReference>
<evidence type="ECO:0000256" key="1">
    <source>
        <dbReference type="SAM" id="Phobius"/>
    </source>
</evidence>
<comment type="caution">
    <text evidence="2">The sequence shown here is derived from an EMBL/GenBank/DDBJ whole genome shotgun (WGS) entry which is preliminary data.</text>
</comment>
<sequence length="81" mass="9353">MSQNKYSGFSDEQLLLEQKKLKSTNLINAILIGAAIGVAAYSFYNKGFSFFTLFPLLFVYWFWTSKKNTQELEAEIKSRNL</sequence>
<proteinExistence type="predicted"/>
<name>A0A8H9KVA8_9SPHI</name>
<evidence type="ECO:0000313" key="2">
    <source>
        <dbReference type="EMBL" id="GGE36163.1"/>
    </source>
</evidence>
<keyword evidence="1" id="KW-1133">Transmembrane helix</keyword>
<evidence type="ECO:0008006" key="4">
    <source>
        <dbReference type="Google" id="ProtNLM"/>
    </source>
</evidence>
<keyword evidence="3" id="KW-1185">Reference proteome</keyword>
<evidence type="ECO:0000313" key="3">
    <source>
        <dbReference type="Proteomes" id="UP000614460"/>
    </source>
</evidence>
<feature type="transmembrane region" description="Helical" evidence="1">
    <location>
        <begin position="47"/>
        <end position="63"/>
    </location>
</feature>
<accession>A0A8H9KVA8</accession>
<gene>
    <name evidence="2" type="ORF">GCM10011516_37070</name>
</gene>